<comment type="caution">
    <text evidence="1">The sequence shown here is derived from an EMBL/GenBank/DDBJ whole genome shotgun (WGS) entry which is preliminary data.</text>
</comment>
<evidence type="ECO:0000313" key="1">
    <source>
        <dbReference type="EMBL" id="KAI3697851.1"/>
    </source>
</evidence>
<dbReference type="EMBL" id="CM042056">
    <property type="protein sequence ID" value="KAI3697851.1"/>
    <property type="molecule type" value="Genomic_DNA"/>
</dbReference>
<reference evidence="1 2" key="2">
    <citation type="journal article" date="2022" name="Mol. Ecol. Resour.">
        <title>The genomes of chicory, endive, great burdock and yacon provide insights into Asteraceae paleo-polyploidization history and plant inulin production.</title>
        <authorList>
            <person name="Fan W."/>
            <person name="Wang S."/>
            <person name="Wang H."/>
            <person name="Wang A."/>
            <person name="Jiang F."/>
            <person name="Liu H."/>
            <person name="Zhao H."/>
            <person name="Xu D."/>
            <person name="Zhang Y."/>
        </authorList>
    </citation>
    <scope>NUCLEOTIDE SEQUENCE [LARGE SCALE GENOMIC DNA]</scope>
    <source>
        <strain evidence="2">cv. Niubang</strain>
    </source>
</reference>
<protein>
    <submittedName>
        <fullName evidence="1">Uncharacterized protein</fullName>
    </submittedName>
</protein>
<name>A0ACB8ZJF5_ARCLA</name>
<accession>A0ACB8ZJF5</accession>
<keyword evidence="2" id="KW-1185">Reference proteome</keyword>
<evidence type="ECO:0000313" key="2">
    <source>
        <dbReference type="Proteomes" id="UP001055879"/>
    </source>
</evidence>
<proteinExistence type="predicted"/>
<organism evidence="1 2">
    <name type="scientific">Arctium lappa</name>
    <name type="common">Greater burdock</name>
    <name type="synonym">Lappa major</name>
    <dbReference type="NCBI Taxonomy" id="4217"/>
    <lineage>
        <taxon>Eukaryota</taxon>
        <taxon>Viridiplantae</taxon>
        <taxon>Streptophyta</taxon>
        <taxon>Embryophyta</taxon>
        <taxon>Tracheophyta</taxon>
        <taxon>Spermatophyta</taxon>
        <taxon>Magnoliopsida</taxon>
        <taxon>eudicotyledons</taxon>
        <taxon>Gunneridae</taxon>
        <taxon>Pentapetalae</taxon>
        <taxon>asterids</taxon>
        <taxon>campanulids</taxon>
        <taxon>Asterales</taxon>
        <taxon>Asteraceae</taxon>
        <taxon>Carduoideae</taxon>
        <taxon>Cardueae</taxon>
        <taxon>Arctiinae</taxon>
        <taxon>Arctium</taxon>
    </lineage>
</organism>
<gene>
    <name evidence="1" type="ORF">L6452_30949</name>
</gene>
<dbReference type="Proteomes" id="UP001055879">
    <property type="component" value="Linkage Group LG10"/>
</dbReference>
<sequence>MGSNVEGPDAMEGPTPVSALIHATTMIKQRDHLKPVGYIWRIPQRGITKLGRSFRIDFRLITGSTERGL</sequence>
<reference evidence="2" key="1">
    <citation type="journal article" date="2022" name="Mol. Ecol. Resour.">
        <title>The genomes of chicory, endive, great burdock and yacon provide insights into Asteraceae palaeo-polyploidization history and plant inulin production.</title>
        <authorList>
            <person name="Fan W."/>
            <person name="Wang S."/>
            <person name="Wang H."/>
            <person name="Wang A."/>
            <person name="Jiang F."/>
            <person name="Liu H."/>
            <person name="Zhao H."/>
            <person name="Xu D."/>
            <person name="Zhang Y."/>
        </authorList>
    </citation>
    <scope>NUCLEOTIDE SEQUENCE [LARGE SCALE GENOMIC DNA]</scope>
    <source>
        <strain evidence="2">cv. Niubang</strain>
    </source>
</reference>